<dbReference type="EMBL" id="JBHUDJ010000003">
    <property type="protein sequence ID" value="MFD1587256.1"/>
    <property type="molecule type" value="Genomic_DNA"/>
</dbReference>
<dbReference type="AlphaFoldDB" id="A0ABD6CB57"/>
<evidence type="ECO:0000256" key="1">
    <source>
        <dbReference type="SAM" id="Phobius"/>
    </source>
</evidence>
<accession>A0ABD6CB57</accession>
<dbReference type="RefSeq" id="WP_247374227.1">
    <property type="nucleotide sequence ID" value="NZ_JALLGV010000001.1"/>
</dbReference>
<name>A0ABD6CB57_9EURY</name>
<feature type="transmembrane region" description="Helical" evidence="1">
    <location>
        <begin position="21"/>
        <end position="44"/>
    </location>
</feature>
<reference evidence="2 3" key="1">
    <citation type="journal article" date="2019" name="Int. J. Syst. Evol. Microbiol.">
        <title>The Global Catalogue of Microorganisms (GCM) 10K type strain sequencing project: providing services to taxonomists for standard genome sequencing and annotation.</title>
        <authorList>
            <consortium name="The Broad Institute Genomics Platform"/>
            <consortium name="The Broad Institute Genome Sequencing Center for Infectious Disease"/>
            <person name="Wu L."/>
            <person name="Ma J."/>
        </authorList>
    </citation>
    <scope>NUCLEOTIDE SEQUENCE [LARGE SCALE GENOMIC DNA]</scope>
    <source>
        <strain evidence="2 3">CGMCC 1.12125</strain>
    </source>
</reference>
<keyword evidence="1" id="KW-1133">Transmembrane helix</keyword>
<evidence type="ECO:0000313" key="2">
    <source>
        <dbReference type="EMBL" id="MFD1587256.1"/>
    </source>
</evidence>
<gene>
    <name evidence="2" type="ORF">ACFR9U_09690</name>
</gene>
<keyword evidence="3" id="KW-1185">Reference proteome</keyword>
<evidence type="ECO:0000313" key="3">
    <source>
        <dbReference type="Proteomes" id="UP001597119"/>
    </source>
</evidence>
<feature type="transmembrane region" description="Helical" evidence="1">
    <location>
        <begin position="64"/>
        <end position="88"/>
    </location>
</feature>
<protein>
    <submittedName>
        <fullName evidence="2">Uncharacterized protein</fullName>
    </submittedName>
</protein>
<keyword evidence="1" id="KW-0812">Transmembrane</keyword>
<organism evidence="2 3">
    <name type="scientific">Halorientalis brevis</name>
    <dbReference type="NCBI Taxonomy" id="1126241"/>
    <lineage>
        <taxon>Archaea</taxon>
        <taxon>Methanobacteriati</taxon>
        <taxon>Methanobacteriota</taxon>
        <taxon>Stenosarchaea group</taxon>
        <taxon>Halobacteria</taxon>
        <taxon>Halobacteriales</taxon>
        <taxon>Haloarculaceae</taxon>
        <taxon>Halorientalis</taxon>
    </lineage>
</organism>
<sequence length="254" mass="26802">MQWVVSRYVDDPTNAADVRRLFCRVAAVFSGVWFATVYLGTAIFDPVQREALATGEWTSLELAGLVVGAVAMSLFCVLNAGYVGGWLWNRLAEHSGSNLTAGGGTVVGGTIGLVTYLTGTMPIAAFLAARFVMGAPGLPSVLSGEPSKAIITLLTAGGLWLYFTLFGAAVMAVVTLGIPFFLSVAVGRALGATAEQNRTPCDSARSVTVRVPLDRKTGTPITRSPQKYSLATRRSVVPFPRGISSKKLPVESRS</sequence>
<comment type="caution">
    <text evidence="2">The sequence shown here is derived from an EMBL/GenBank/DDBJ whole genome shotgun (WGS) entry which is preliminary data.</text>
</comment>
<keyword evidence="1" id="KW-0472">Membrane</keyword>
<proteinExistence type="predicted"/>
<feature type="transmembrane region" description="Helical" evidence="1">
    <location>
        <begin position="149"/>
        <end position="182"/>
    </location>
</feature>
<feature type="transmembrane region" description="Helical" evidence="1">
    <location>
        <begin position="100"/>
        <end position="129"/>
    </location>
</feature>
<dbReference type="Proteomes" id="UP001597119">
    <property type="component" value="Unassembled WGS sequence"/>
</dbReference>